<evidence type="ECO:0000256" key="1">
    <source>
        <dbReference type="SAM" id="SignalP"/>
    </source>
</evidence>
<gene>
    <name evidence="2" type="ORF">ACFOSV_16170</name>
</gene>
<proteinExistence type="predicted"/>
<dbReference type="Proteomes" id="UP001595805">
    <property type="component" value="Unassembled WGS sequence"/>
</dbReference>
<accession>A0ABV8AUQ3</accession>
<sequence>MSSKIAIFLISMLLLTGKTLAQNDNYLIEDSVIQVSAKDKVVWDLSFTFKTMNVFRGLLPSRAPAFSTLGGIKAGNFVLGFYGGASTNGGYTETDLILMYYRPRFNIRADWYYNFTEGITNIPTPSGFFDFNPEKTRGLLDFMAEVSLSKNFILKSSTFLFGRDRGVLPEDEEDGIELRRGDQRYSQYVKLSYLTKLNKAKLLVHAGYSYSWTNFSGPTFYADKAGFNDIGISITRNIIETSTVNIPFKASLTINPLTNNIYLVGTISVIELSKLN</sequence>
<name>A0ABV8AUQ3_9BACT</name>
<feature type="chain" id="PRO_5046241434" evidence="1">
    <location>
        <begin position="22"/>
        <end position="276"/>
    </location>
</feature>
<feature type="signal peptide" evidence="1">
    <location>
        <begin position="1"/>
        <end position="21"/>
    </location>
</feature>
<keyword evidence="3" id="KW-1185">Reference proteome</keyword>
<dbReference type="RefSeq" id="WP_377907081.1">
    <property type="nucleotide sequence ID" value="NZ_JBHRZS010000007.1"/>
</dbReference>
<keyword evidence="1" id="KW-0732">Signal</keyword>
<dbReference type="EMBL" id="JBHRZS010000007">
    <property type="protein sequence ID" value="MFC3881732.1"/>
    <property type="molecule type" value="Genomic_DNA"/>
</dbReference>
<evidence type="ECO:0000313" key="2">
    <source>
        <dbReference type="EMBL" id="MFC3881732.1"/>
    </source>
</evidence>
<organism evidence="2 3">
    <name type="scientific">Algoriphagus namhaensis</name>
    <dbReference type="NCBI Taxonomy" id="915353"/>
    <lineage>
        <taxon>Bacteria</taxon>
        <taxon>Pseudomonadati</taxon>
        <taxon>Bacteroidota</taxon>
        <taxon>Cytophagia</taxon>
        <taxon>Cytophagales</taxon>
        <taxon>Cyclobacteriaceae</taxon>
        <taxon>Algoriphagus</taxon>
    </lineage>
</organism>
<reference evidence="3" key="1">
    <citation type="journal article" date="2019" name="Int. J. Syst. Evol. Microbiol.">
        <title>The Global Catalogue of Microorganisms (GCM) 10K type strain sequencing project: providing services to taxonomists for standard genome sequencing and annotation.</title>
        <authorList>
            <consortium name="The Broad Institute Genomics Platform"/>
            <consortium name="The Broad Institute Genome Sequencing Center for Infectious Disease"/>
            <person name="Wu L."/>
            <person name="Ma J."/>
        </authorList>
    </citation>
    <scope>NUCLEOTIDE SEQUENCE [LARGE SCALE GENOMIC DNA]</scope>
    <source>
        <strain evidence="3">CCUG 60523</strain>
    </source>
</reference>
<protein>
    <submittedName>
        <fullName evidence="2">Uncharacterized protein</fullName>
    </submittedName>
</protein>
<comment type="caution">
    <text evidence="2">The sequence shown here is derived from an EMBL/GenBank/DDBJ whole genome shotgun (WGS) entry which is preliminary data.</text>
</comment>
<evidence type="ECO:0000313" key="3">
    <source>
        <dbReference type="Proteomes" id="UP001595805"/>
    </source>
</evidence>